<organism evidence="3 4">
    <name type="scientific">Aquimarina algiphila</name>
    <dbReference type="NCBI Taxonomy" id="2047982"/>
    <lineage>
        <taxon>Bacteria</taxon>
        <taxon>Pseudomonadati</taxon>
        <taxon>Bacteroidota</taxon>
        <taxon>Flavobacteriia</taxon>
        <taxon>Flavobacteriales</taxon>
        <taxon>Flavobacteriaceae</taxon>
        <taxon>Aquimarina</taxon>
    </lineage>
</organism>
<dbReference type="EMBL" id="VLNR01000006">
    <property type="protein sequence ID" value="TSE10536.1"/>
    <property type="molecule type" value="Genomic_DNA"/>
</dbReference>
<dbReference type="GO" id="GO:0005886">
    <property type="term" value="C:plasma membrane"/>
    <property type="evidence" value="ECO:0007669"/>
    <property type="project" value="InterPro"/>
</dbReference>
<dbReference type="PANTHER" id="PTHR37461">
    <property type="entry name" value="ANTI-SIGMA-K FACTOR RSKA"/>
    <property type="match status" value="1"/>
</dbReference>
<dbReference type="Pfam" id="PF10099">
    <property type="entry name" value="RskA_C"/>
    <property type="match status" value="1"/>
</dbReference>
<reference evidence="3 4" key="1">
    <citation type="submission" date="2019-07" db="EMBL/GenBank/DDBJ databases">
        <title>The draft genome sequence of Aquimarina algiphila M91.</title>
        <authorList>
            <person name="Meng X."/>
        </authorList>
    </citation>
    <scope>NUCLEOTIDE SEQUENCE [LARGE SCALE GENOMIC DNA]</scope>
    <source>
        <strain evidence="3 4">M91</strain>
    </source>
</reference>
<gene>
    <name evidence="3" type="ORF">FOF46_04360</name>
</gene>
<dbReference type="GO" id="GO:0016989">
    <property type="term" value="F:sigma factor antagonist activity"/>
    <property type="evidence" value="ECO:0007669"/>
    <property type="project" value="TreeGrafter"/>
</dbReference>
<evidence type="ECO:0000313" key="4">
    <source>
        <dbReference type="Proteomes" id="UP000318833"/>
    </source>
</evidence>
<dbReference type="OrthoDB" id="1420916at2"/>
<comment type="caution">
    <text evidence="3">The sequence shown here is derived from an EMBL/GenBank/DDBJ whole genome shotgun (WGS) entry which is preliminary data.</text>
</comment>
<feature type="transmembrane region" description="Helical" evidence="1">
    <location>
        <begin position="103"/>
        <end position="124"/>
    </location>
</feature>
<keyword evidence="1" id="KW-1133">Transmembrane helix</keyword>
<proteinExistence type="predicted"/>
<evidence type="ECO:0000313" key="3">
    <source>
        <dbReference type="EMBL" id="TSE10536.1"/>
    </source>
</evidence>
<sequence length="270" mass="30804">MDDYRKDDMMDRNSIKNTGILEQYLLGELSEDQCIKIENMLNEDEELREYFNKIEDDFEKLAFENAIAPPPEIKVSLMDTIENANALEDKKTIPINNKNKTRIYLNIAASIAVLCMLGSGWLYMQWQDSKKNLEIVENETSNLQNRITILEENLNEISTWYGAINNPNTIQLVLKGNEISPSSNAITYVNHNEKIVILNPEGLAKLKDNETYQMWADVDGEMIDMGIIPRDKKMIAMKYIDDASSINITIEPAGGNDHPTVERLISNVLL</sequence>
<feature type="domain" description="Anti-sigma K factor RskA C-terminal" evidence="2">
    <location>
        <begin position="109"/>
        <end position="260"/>
    </location>
</feature>
<evidence type="ECO:0000259" key="2">
    <source>
        <dbReference type="Pfam" id="PF10099"/>
    </source>
</evidence>
<name>A0A554VPZ4_9FLAO</name>
<keyword evidence="4" id="KW-1185">Reference proteome</keyword>
<dbReference type="InterPro" id="IPR018764">
    <property type="entry name" value="RskA_C"/>
</dbReference>
<evidence type="ECO:0000256" key="1">
    <source>
        <dbReference type="SAM" id="Phobius"/>
    </source>
</evidence>
<dbReference type="Proteomes" id="UP000318833">
    <property type="component" value="Unassembled WGS sequence"/>
</dbReference>
<dbReference type="InterPro" id="IPR051474">
    <property type="entry name" value="Anti-sigma-K/W_factor"/>
</dbReference>
<accession>A0A554VPZ4</accession>
<dbReference type="PANTHER" id="PTHR37461:SF1">
    <property type="entry name" value="ANTI-SIGMA-K FACTOR RSKA"/>
    <property type="match status" value="1"/>
</dbReference>
<dbReference type="AlphaFoldDB" id="A0A554VPZ4"/>
<keyword evidence="1" id="KW-0472">Membrane</keyword>
<protein>
    <submittedName>
        <fullName evidence="3">Anti-sigma factor</fullName>
    </submittedName>
</protein>
<dbReference type="RefSeq" id="WP_109434540.1">
    <property type="nucleotide sequence ID" value="NZ_CANLFO010000002.1"/>
</dbReference>
<dbReference type="GO" id="GO:0006417">
    <property type="term" value="P:regulation of translation"/>
    <property type="evidence" value="ECO:0007669"/>
    <property type="project" value="TreeGrafter"/>
</dbReference>
<keyword evidence="1" id="KW-0812">Transmembrane</keyword>